<dbReference type="CDD" id="cd17478">
    <property type="entry name" value="MFS_FsR"/>
    <property type="match status" value="1"/>
</dbReference>
<dbReference type="InterPro" id="IPR036259">
    <property type="entry name" value="MFS_trans_sf"/>
</dbReference>
<keyword evidence="9" id="KW-1185">Reference proteome</keyword>
<dbReference type="SUPFAM" id="SSF103473">
    <property type="entry name" value="MFS general substrate transporter"/>
    <property type="match status" value="1"/>
</dbReference>
<protein>
    <submittedName>
        <fullName evidence="8">MFS transporter</fullName>
    </submittedName>
</protein>
<accession>A0ABT1Y0L5</accession>
<feature type="transmembrane region" description="Helical" evidence="6">
    <location>
        <begin position="362"/>
        <end position="386"/>
    </location>
</feature>
<evidence type="ECO:0000256" key="2">
    <source>
        <dbReference type="ARBA" id="ARBA00022448"/>
    </source>
</evidence>
<keyword evidence="4 6" id="KW-1133">Transmembrane helix</keyword>
<feature type="transmembrane region" description="Helical" evidence="6">
    <location>
        <begin position="250"/>
        <end position="268"/>
    </location>
</feature>
<feature type="transmembrane region" description="Helical" evidence="6">
    <location>
        <begin position="210"/>
        <end position="230"/>
    </location>
</feature>
<sequence>MQYKILFLLFAGHLITDVTQGMVPALLPHFIAEYGLSYSAAGFLILALTISSSIVQPAFGYLADKKSLPWLVALGPLLAGIGIAIAGLFHQYYIIVAGIFICGLGVAAFHPEGARIAGKVAGEKKASGMSFFSVGGNAGFALGPMVTTGLILLLGLKGISLYLVPAVIMSLILFQAVGRLSRFSPQGKQNGEELRADQNKPDEDDGLHDAWGAFVLLTLAIICRSIIHQGMNTFLPSYWIEVFHASKEEASLALTIMLGMGVLGNLAGGRLGDRFGYQRTVLVAFLLLIPQLFIFSNLTNAIAATILLMTIGFTVFVSFSPMIVMGQLFLPKRAGFASGITIGLAVSVGGFVAPLWGKLADFAGVAAVFHFLPVFPVLAVILMYFVPKLLGQQAVQ</sequence>
<proteinExistence type="predicted"/>
<name>A0ABT1Y0L5_9FIRM</name>
<dbReference type="InterPro" id="IPR011701">
    <property type="entry name" value="MFS"/>
</dbReference>
<evidence type="ECO:0000256" key="1">
    <source>
        <dbReference type="ARBA" id="ARBA00004651"/>
    </source>
</evidence>
<comment type="subcellular location">
    <subcellularLocation>
        <location evidence="1">Cell membrane</location>
        <topology evidence="1">Multi-pass membrane protein</topology>
    </subcellularLocation>
</comment>
<gene>
    <name evidence="8" type="ORF">NVS47_02585</name>
</gene>
<feature type="transmembrane region" description="Helical" evidence="6">
    <location>
        <begin position="336"/>
        <end position="356"/>
    </location>
</feature>
<feature type="transmembrane region" description="Helical" evidence="6">
    <location>
        <begin position="37"/>
        <end position="55"/>
    </location>
</feature>
<dbReference type="PROSITE" id="PS50850">
    <property type="entry name" value="MFS"/>
    <property type="match status" value="1"/>
</dbReference>
<dbReference type="RefSeq" id="WP_257912042.1">
    <property type="nucleotide sequence ID" value="NZ_JANPWE010000001.1"/>
</dbReference>
<feature type="transmembrane region" description="Helical" evidence="6">
    <location>
        <begin position="280"/>
        <end position="296"/>
    </location>
</feature>
<feature type="transmembrane region" description="Helical" evidence="6">
    <location>
        <begin position="92"/>
        <end position="110"/>
    </location>
</feature>
<keyword evidence="5 6" id="KW-0472">Membrane</keyword>
<dbReference type="PANTHER" id="PTHR43129">
    <property type="entry name" value="FOSMIDOMYCIN RESISTANCE PROTEIN"/>
    <property type="match status" value="1"/>
</dbReference>
<evidence type="ECO:0000256" key="5">
    <source>
        <dbReference type="ARBA" id="ARBA00023136"/>
    </source>
</evidence>
<feature type="transmembrane region" description="Helical" evidence="6">
    <location>
        <begin position="67"/>
        <end position="86"/>
    </location>
</feature>
<evidence type="ECO:0000313" key="9">
    <source>
        <dbReference type="Proteomes" id="UP001524944"/>
    </source>
</evidence>
<evidence type="ECO:0000256" key="3">
    <source>
        <dbReference type="ARBA" id="ARBA00022692"/>
    </source>
</evidence>
<evidence type="ECO:0000259" key="7">
    <source>
        <dbReference type="PROSITE" id="PS50850"/>
    </source>
</evidence>
<feature type="transmembrane region" description="Helical" evidence="6">
    <location>
        <begin position="131"/>
        <end position="153"/>
    </location>
</feature>
<dbReference type="Pfam" id="PF07690">
    <property type="entry name" value="MFS_1"/>
    <property type="match status" value="1"/>
</dbReference>
<dbReference type="Proteomes" id="UP001524944">
    <property type="component" value="Unassembled WGS sequence"/>
</dbReference>
<evidence type="ECO:0000256" key="6">
    <source>
        <dbReference type="SAM" id="Phobius"/>
    </source>
</evidence>
<reference evidence="8 9" key="1">
    <citation type="submission" date="2022-08" db="EMBL/GenBank/DDBJ databases">
        <title>Proteogenomics of the novel Dehalobacterium formicoaceticum strain EZ94 highlights a key role of methyltransferases during anaerobic dichloromethane degradation.</title>
        <authorList>
            <person name="Wasmund K."/>
        </authorList>
    </citation>
    <scope>NUCLEOTIDE SEQUENCE [LARGE SCALE GENOMIC DNA]</scope>
    <source>
        <strain evidence="8 9">EZ94</strain>
    </source>
</reference>
<feature type="transmembrane region" description="Helical" evidence="6">
    <location>
        <begin position="159"/>
        <end position="178"/>
    </location>
</feature>
<dbReference type="Gene3D" id="1.20.1250.20">
    <property type="entry name" value="MFS general substrate transporter like domains"/>
    <property type="match status" value="2"/>
</dbReference>
<feature type="transmembrane region" description="Helical" evidence="6">
    <location>
        <begin position="302"/>
        <end position="324"/>
    </location>
</feature>
<keyword evidence="2" id="KW-0813">Transport</keyword>
<feature type="domain" description="Major facilitator superfamily (MFS) profile" evidence="7">
    <location>
        <begin position="5"/>
        <end position="391"/>
    </location>
</feature>
<evidence type="ECO:0000313" key="8">
    <source>
        <dbReference type="EMBL" id="MCR6544409.1"/>
    </source>
</evidence>
<evidence type="ECO:0000256" key="4">
    <source>
        <dbReference type="ARBA" id="ARBA00022989"/>
    </source>
</evidence>
<organism evidence="8 9">
    <name type="scientific">Dehalobacterium formicoaceticum</name>
    <dbReference type="NCBI Taxonomy" id="51515"/>
    <lineage>
        <taxon>Bacteria</taxon>
        <taxon>Bacillati</taxon>
        <taxon>Bacillota</taxon>
        <taxon>Clostridia</taxon>
        <taxon>Eubacteriales</taxon>
        <taxon>Peptococcaceae</taxon>
        <taxon>Dehalobacterium</taxon>
    </lineage>
</organism>
<dbReference type="InterPro" id="IPR020846">
    <property type="entry name" value="MFS_dom"/>
</dbReference>
<dbReference type="PANTHER" id="PTHR43129:SF1">
    <property type="entry name" value="FOSMIDOMYCIN RESISTANCE PROTEIN"/>
    <property type="match status" value="1"/>
</dbReference>
<keyword evidence="3 6" id="KW-0812">Transmembrane</keyword>
<comment type="caution">
    <text evidence="8">The sequence shown here is derived from an EMBL/GenBank/DDBJ whole genome shotgun (WGS) entry which is preliminary data.</text>
</comment>
<dbReference type="EMBL" id="JANPWE010000001">
    <property type="protein sequence ID" value="MCR6544409.1"/>
    <property type="molecule type" value="Genomic_DNA"/>
</dbReference>